<accession>A1RUM5</accession>
<dbReference type="KEGG" id="pis:Pisl_1501"/>
<protein>
    <recommendedName>
        <fullName evidence="3">Methyltransferase FkbM domain-containing protein</fullName>
    </recommendedName>
</protein>
<dbReference type="Gene3D" id="3.40.50.150">
    <property type="entry name" value="Vaccinia Virus protein VP39"/>
    <property type="match status" value="1"/>
</dbReference>
<sequence>MELNELKNVVLVNKALWDVDGVRLKLMDRGTASAVGEGDVEVDTVTVDSLGRFDVVKMDIEGAEGRVVGGEWLGHVREIGVELHGRDNIDAVLTARGFSVRFIGRRDLLLNTARNILAHPLGFLKAELRTHIAIDTLRGKYSVPALESDEVKIVYARRKV</sequence>
<evidence type="ECO:0008006" key="3">
    <source>
        <dbReference type="Google" id="ProtNLM"/>
    </source>
</evidence>
<dbReference type="Proteomes" id="UP000002595">
    <property type="component" value="Chromosome"/>
</dbReference>
<gene>
    <name evidence="1" type="ordered locus">Pisl_1501</name>
</gene>
<dbReference type="HOGENOM" id="CLU_101256_0_0_2"/>
<reference evidence="1" key="1">
    <citation type="submission" date="2006-12" db="EMBL/GenBank/DDBJ databases">
        <title>Complete sequence of Pyrobaculum islandicum DSM 4184.</title>
        <authorList>
            <person name="Copeland A."/>
            <person name="Lucas S."/>
            <person name="Lapidus A."/>
            <person name="Barry K."/>
            <person name="Detter J.C."/>
            <person name="Glavina del Rio T."/>
            <person name="Dalin E."/>
            <person name="Tice H."/>
            <person name="Pitluck S."/>
            <person name="Meincke L."/>
            <person name="Brettin T."/>
            <person name="Bruce D."/>
            <person name="Han C."/>
            <person name="Tapia R."/>
            <person name="Gilna P."/>
            <person name="Schmutz J."/>
            <person name="Larimer F."/>
            <person name="Land M."/>
            <person name="Hauser L."/>
            <person name="Kyrpides N."/>
            <person name="Mikhailova N."/>
            <person name="Cozen A.E."/>
            <person name="Fitz-Gibbon S.T."/>
            <person name="House C.H."/>
            <person name="Saltikov C."/>
            <person name="Lowe T."/>
            <person name="Richardson P."/>
        </authorList>
    </citation>
    <scope>NUCLEOTIDE SEQUENCE [LARGE SCALE GENOMIC DNA]</scope>
    <source>
        <strain evidence="1">DSM 4184</strain>
    </source>
</reference>
<evidence type="ECO:0000313" key="1">
    <source>
        <dbReference type="EMBL" id="ABL88657.1"/>
    </source>
</evidence>
<dbReference type="InterPro" id="IPR029063">
    <property type="entry name" value="SAM-dependent_MTases_sf"/>
</dbReference>
<dbReference type="AlphaFoldDB" id="A1RUM5"/>
<proteinExistence type="predicted"/>
<dbReference type="STRING" id="384616.Pisl_1501"/>
<dbReference type="SUPFAM" id="SSF53335">
    <property type="entry name" value="S-adenosyl-L-methionine-dependent methyltransferases"/>
    <property type="match status" value="1"/>
</dbReference>
<keyword evidence="2" id="KW-1185">Reference proteome</keyword>
<name>A1RUM5_PYRIL</name>
<dbReference type="eggNOG" id="arCOG01401">
    <property type="taxonomic scope" value="Archaea"/>
</dbReference>
<dbReference type="EMBL" id="CP000504">
    <property type="protein sequence ID" value="ABL88657.1"/>
    <property type="molecule type" value="Genomic_DNA"/>
</dbReference>
<organism evidence="1 2">
    <name type="scientific">Pyrobaculum islandicum (strain DSM 4184 / JCM 9189 / GEO3)</name>
    <dbReference type="NCBI Taxonomy" id="384616"/>
    <lineage>
        <taxon>Archaea</taxon>
        <taxon>Thermoproteota</taxon>
        <taxon>Thermoprotei</taxon>
        <taxon>Thermoproteales</taxon>
        <taxon>Thermoproteaceae</taxon>
        <taxon>Pyrobaculum</taxon>
    </lineage>
</organism>
<evidence type="ECO:0000313" key="2">
    <source>
        <dbReference type="Proteomes" id="UP000002595"/>
    </source>
</evidence>